<organism evidence="2 3">
    <name type="scientific">Aeromicrobium alkaliterrae</name>
    <dbReference type="NCBI Taxonomy" id="302168"/>
    <lineage>
        <taxon>Bacteria</taxon>
        <taxon>Bacillati</taxon>
        <taxon>Actinomycetota</taxon>
        <taxon>Actinomycetes</taxon>
        <taxon>Propionibacteriales</taxon>
        <taxon>Nocardioidaceae</taxon>
        <taxon>Aeromicrobium</taxon>
    </lineage>
</organism>
<feature type="region of interest" description="Disordered" evidence="1">
    <location>
        <begin position="1"/>
        <end position="59"/>
    </location>
</feature>
<evidence type="ECO:0000313" key="3">
    <source>
        <dbReference type="Proteomes" id="UP001501057"/>
    </source>
</evidence>
<name>A0ABN2K998_9ACTN</name>
<sequence>MALVSTTACGGGGDSDARSTAEPSPTSIYGLEDEDTGQTITPEPVPSWDEQSRDDATQAADRAMELYARPGVSQSTWAGELAPLMTAQAQQDYSYVDPVAIAATKVTGPATIVEEPSPQVVHVSVPTDVGTYTVLLIRQGQNEPWLVSKFTLPEGLN</sequence>
<reference evidence="2 3" key="1">
    <citation type="journal article" date="2019" name="Int. J. Syst. Evol. Microbiol.">
        <title>The Global Catalogue of Microorganisms (GCM) 10K type strain sequencing project: providing services to taxonomists for standard genome sequencing and annotation.</title>
        <authorList>
            <consortium name="The Broad Institute Genomics Platform"/>
            <consortium name="The Broad Institute Genome Sequencing Center for Infectious Disease"/>
            <person name="Wu L."/>
            <person name="Ma J."/>
        </authorList>
    </citation>
    <scope>NUCLEOTIDE SEQUENCE [LARGE SCALE GENOMIC DNA]</scope>
    <source>
        <strain evidence="2 3">JCM 13518</strain>
    </source>
</reference>
<protein>
    <recommendedName>
        <fullName evidence="4">Lipoprotein</fullName>
    </recommendedName>
</protein>
<dbReference type="Proteomes" id="UP001501057">
    <property type="component" value="Unassembled WGS sequence"/>
</dbReference>
<evidence type="ECO:0008006" key="4">
    <source>
        <dbReference type="Google" id="ProtNLM"/>
    </source>
</evidence>
<dbReference type="EMBL" id="BAAAME010000006">
    <property type="protein sequence ID" value="GAA1750998.1"/>
    <property type="molecule type" value="Genomic_DNA"/>
</dbReference>
<gene>
    <name evidence="2" type="ORF">GCM10009710_33490</name>
</gene>
<evidence type="ECO:0000256" key="1">
    <source>
        <dbReference type="SAM" id="MobiDB-lite"/>
    </source>
</evidence>
<accession>A0ABN2K998</accession>
<comment type="caution">
    <text evidence="2">The sequence shown here is derived from an EMBL/GenBank/DDBJ whole genome shotgun (WGS) entry which is preliminary data.</text>
</comment>
<evidence type="ECO:0000313" key="2">
    <source>
        <dbReference type="EMBL" id="GAA1750998.1"/>
    </source>
</evidence>
<proteinExistence type="predicted"/>
<keyword evidence="3" id="KW-1185">Reference proteome</keyword>